<accession>A0ABS1BJJ6</accession>
<dbReference type="RefSeq" id="WP_200585864.1">
    <property type="nucleotide sequence ID" value="NZ_JAEHFY010000011.1"/>
</dbReference>
<evidence type="ECO:0000313" key="1">
    <source>
        <dbReference type="EMBL" id="MBK0383050.1"/>
    </source>
</evidence>
<sequence>MKNLELESFGLVEMNHDEKLSLFGGQDPASDYLGGKVIDWLVDGLWWVANKNADLEVTSKQGWKYEHF</sequence>
<gene>
    <name evidence="1" type="ORF">I5M32_08775</name>
</gene>
<reference evidence="1 2" key="1">
    <citation type="submission" date="2020-12" db="EMBL/GenBank/DDBJ databases">
        <title>Bacterial novel species Pedobacter sp. SD-b isolated from soil.</title>
        <authorList>
            <person name="Jung H.-Y."/>
        </authorList>
    </citation>
    <scope>NUCLEOTIDE SEQUENCE [LARGE SCALE GENOMIC DNA]</scope>
    <source>
        <strain evidence="1 2">SD-b</strain>
    </source>
</reference>
<name>A0ABS1BJJ6_9SPHI</name>
<dbReference type="EMBL" id="JAEHFY010000011">
    <property type="protein sequence ID" value="MBK0383050.1"/>
    <property type="molecule type" value="Genomic_DNA"/>
</dbReference>
<comment type="caution">
    <text evidence="1">The sequence shown here is derived from an EMBL/GenBank/DDBJ whole genome shotgun (WGS) entry which is preliminary data.</text>
</comment>
<keyword evidence="2" id="KW-1185">Reference proteome</keyword>
<proteinExistence type="predicted"/>
<organism evidence="1 2">
    <name type="scientific">Pedobacter segetis</name>
    <dbReference type="NCBI Taxonomy" id="2793069"/>
    <lineage>
        <taxon>Bacteria</taxon>
        <taxon>Pseudomonadati</taxon>
        <taxon>Bacteroidota</taxon>
        <taxon>Sphingobacteriia</taxon>
        <taxon>Sphingobacteriales</taxon>
        <taxon>Sphingobacteriaceae</taxon>
        <taxon>Pedobacter</taxon>
    </lineage>
</organism>
<dbReference type="Proteomes" id="UP000660024">
    <property type="component" value="Unassembled WGS sequence"/>
</dbReference>
<evidence type="ECO:0000313" key="2">
    <source>
        <dbReference type="Proteomes" id="UP000660024"/>
    </source>
</evidence>
<protein>
    <submittedName>
        <fullName evidence="1">Uncharacterized protein</fullName>
    </submittedName>
</protein>